<dbReference type="Proteomes" id="UP000807353">
    <property type="component" value="Unassembled WGS sequence"/>
</dbReference>
<dbReference type="EMBL" id="MU150256">
    <property type="protein sequence ID" value="KAF9464125.1"/>
    <property type="molecule type" value="Genomic_DNA"/>
</dbReference>
<evidence type="ECO:0000313" key="2">
    <source>
        <dbReference type="Proteomes" id="UP000807353"/>
    </source>
</evidence>
<gene>
    <name evidence="1" type="ORF">BDZ94DRAFT_1257065</name>
</gene>
<comment type="caution">
    <text evidence="1">The sequence shown here is derived from an EMBL/GenBank/DDBJ whole genome shotgun (WGS) entry which is preliminary data.</text>
</comment>
<keyword evidence="2" id="KW-1185">Reference proteome</keyword>
<accession>A0A9P6CJA2</accession>
<evidence type="ECO:0000313" key="1">
    <source>
        <dbReference type="EMBL" id="KAF9464125.1"/>
    </source>
</evidence>
<protein>
    <submittedName>
        <fullName evidence="1">Uncharacterized protein</fullName>
    </submittedName>
</protein>
<dbReference type="OrthoDB" id="3252135at2759"/>
<organism evidence="1 2">
    <name type="scientific">Collybia nuda</name>
    <dbReference type="NCBI Taxonomy" id="64659"/>
    <lineage>
        <taxon>Eukaryota</taxon>
        <taxon>Fungi</taxon>
        <taxon>Dikarya</taxon>
        <taxon>Basidiomycota</taxon>
        <taxon>Agaricomycotina</taxon>
        <taxon>Agaricomycetes</taxon>
        <taxon>Agaricomycetidae</taxon>
        <taxon>Agaricales</taxon>
        <taxon>Tricholomatineae</taxon>
        <taxon>Clitocybaceae</taxon>
        <taxon>Collybia</taxon>
    </lineage>
</organism>
<dbReference type="AlphaFoldDB" id="A0A9P6CJA2"/>
<proteinExistence type="predicted"/>
<reference evidence="1" key="1">
    <citation type="submission" date="2020-11" db="EMBL/GenBank/DDBJ databases">
        <authorList>
            <consortium name="DOE Joint Genome Institute"/>
            <person name="Ahrendt S."/>
            <person name="Riley R."/>
            <person name="Andreopoulos W."/>
            <person name="Labutti K."/>
            <person name="Pangilinan J."/>
            <person name="Ruiz-Duenas F.J."/>
            <person name="Barrasa J.M."/>
            <person name="Sanchez-Garcia M."/>
            <person name="Camarero S."/>
            <person name="Miyauchi S."/>
            <person name="Serrano A."/>
            <person name="Linde D."/>
            <person name="Babiker R."/>
            <person name="Drula E."/>
            <person name="Ayuso-Fernandez I."/>
            <person name="Pacheco R."/>
            <person name="Padilla G."/>
            <person name="Ferreira P."/>
            <person name="Barriuso J."/>
            <person name="Kellner H."/>
            <person name="Castanera R."/>
            <person name="Alfaro M."/>
            <person name="Ramirez L."/>
            <person name="Pisabarro A.G."/>
            <person name="Kuo A."/>
            <person name="Tritt A."/>
            <person name="Lipzen A."/>
            <person name="He G."/>
            <person name="Yan M."/>
            <person name="Ng V."/>
            <person name="Cullen D."/>
            <person name="Martin F."/>
            <person name="Rosso M.-N."/>
            <person name="Henrissat B."/>
            <person name="Hibbett D."/>
            <person name="Martinez A.T."/>
            <person name="Grigoriev I.V."/>
        </authorList>
    </citation>
    <scope>NUCLEOTIDE SEQUENCE</scope>
    <source>
        <strain evidence="1">CBS 247.69</strain>
    </source>
</reference>
<sequence length="418" mass="46676">MLRSICSMSALKINCAPLPVYTPSEPSPRYSCEPACDEQRLQHTPRFNRPTPTGIYTKSSKKVSVTLFEQEDNAEIPTYGRHGLVSGTVYVEDCARVSRVSLKIEGKLESTISEGGSKTVRLVNDSYTLWSGCPKGSERCPNYVPFSAVLPSSYLYEGSSRPLPPSYASCSPASPSFFLRSQYSIIVQVTRLRYRKLDFLTKTKQVKIPFEYYPRTRAHRPIAPTPCFFSTVKTSPEEWYQAFSVMKTRPKSKLEPIHCHIFIPGARVYGLSDTIPFHVQINGPLASLRSLLTDCSDEELSIKVCLLRQVSVETRGQKAWRNTILSEGEINEVPPVVSPPCESGGMTHLDWEGELSPVKDLRVGGFQAGHVAVKDFIVLEIEPPSSGRVVSPFLALQMTVPIRLVTEPYAEETDYVRP</sequence>
<name>A0A9P6CJA2_9AGAR</name>